<reference evidence="2" key="1">
    <citation type="submission" date="2022-11" db="UniProtKB">
        <authorList>
            <consortium name="WormBaseParasite"/>
        </authorList>
    </citation>
    <scope>IDENTIFICATION</scope>
</reference>
<keyword evidence="1" id="KW-1185">Reference proteome</keyword>
<evidence type="ECO:0000313" key="2">
    <source>
        <dbReference type="WBParaSite" id="nRc.2.0.1.t16810-RA"/>
    </source>
</evidence>
<protein>
    <submittedName>
        <fullName evidence="2">Uncharacterized protein</fullName>
    </submittedName>
</protein>
<sequence>MYQVIKKAKLELDSMSRRPKKQTNVRFSSDKKVVEGVKKVCEQIGDEEFTYIQTLTPEEEGNLIIDEGYSPSPNPTILI</sequence>
<accession>A0A915ISG3</accession>
<organism evidence="1 2">
    <name type="scientific">Romanomermis culicivorax</name>
    <name type="common">Nematode worm</name>
    <dbReference type="NCBI Taxonomy" id="13658"/>
    <lineage>
        <taxon>Eukaryota</taxon>
        <taxon>Metazoa</taxon>
        <taxon>Ecdysozoa</taxon>
        <taxon>Nematoda</taxon>
        <taxon>Enoplea</taxon>
        <taxon>Dorylaimia</taxon>
        <taxon>Mermithida</taxon>
        <taxon>Mermithoidea</taxon>
        <taxon>Mermithidae</taxon>
        <taxon>Romanomermis</taxon>
    </lineage>
</organism>
<dbReference type="AlphaFoldDB" id="A0A915ISG3"/>
<proteinExistence type="predicted"/>
<name>A0A915ISG3_ROMCU</name>
<dbReference type="WBParaSite" id="nRc.2.0.1.t16810-RA">
    <property type="protein sequence ID" value="nRc.2.0.1.t16810-RA"/>
    <property type="gene ID" value="nRc.2.0.1.g16810"/>
</dbReference>
<dbReference type="Proteomes" id="UP000887565">
    <property type="component" value="Unplaced"/>
</dbReference>
<evidence type="ECO:0000313" key="1">
    <source>
        <dbReference type="Proteomes" id="UP000887565"/>
    </source>
</evidence>